<sequence>MTKVKDAPKKLLLLRSNAEIEEITVESKDDLTRFTSASIGDLLKTMDEEASTTKRISSQRHLKTNGLHLLNIAAHLFAINDSEEYVHKACFRITSVKLVPLPNGWKTKQTVTVDISIAKVCAYQGFMLARRLCLVCDLSEYEINPGESSRKLHTLQVPLVMRQINILHFLLNKGEYEELLNAEECTEHYLQKINLARYKTG</sequence>
<dbReference type="AlphaFoldDB" id="A0A9D4D6G2"/>
<organism evidence="1 2">
    <name type="scientific">Dreissena polymorpha</name>
    <name type="common">Zebra mussel</name>
    <name type="synonym">Mytilus polymorpha</name>
    <dbReference type="NCBI Taxonomy" id="45954"/>
    <lineage>
        <taxon>Eukaryota</taxon>
        <taxon>Metazoa</taxon>
        <taxon>Spiralia</taxon>
        <taxon>Lophotrochozoa</taxon>
        <taxon>Mollusca</taxon>
        <taxon>Bivalvia</taxon>
        <taxon>Autobranchia</taxon>
        <taxon>Heteroconchia</taxon>
        <taxon>Euheterodonta</taxon>
        <taxon>Imparidentia</taxon>
        <taxon>Neoheterodontei</taxon>
        <taxon>Myida</taxon>
        <taxon>Dreissenoidea</taxon>
        <taxon>Dreissenidae</taxon>
        <taxon>Dreissena</taxon>
    </lineage>
</organism>
<keyword evidence="2" id="KW-1185">Reference proteome</keyword>
<name>A0A9D4D6G2_DREPO</name>
<dbReference type="Proteomes" id="UP000828390">
    <property type="component" value="Unassembled WGS sequence"/>
</dbReference>
<dbReference type="EMBL" id="JAIWYP010000011">
    <property type="protein sequence ID" value="KAH3739017.1"/>
    <property type="molecule type" value="Genomic_DNA"/>
</dbReference>
<proteinExistence type="predicted"/>
<comment type="caution">
    <text evidence="1">The sequence shown here is derived from an EMBL/GenBank/DDBJ whole genome shotgun (WGS) entry which is preliminary data.</text>
</comment>
<evidence type="ECO:0000313" key="2">
    <source>
        <dbReference type="Proteomes" id="UP000828390"/>
    </source>
</evidence>
<accession>A0A9D4D6G2</accession>
<evidence type="ECO:0000313" key="1">
    <source>
        <dbReference type="EMBL" id="KAH3739017.1"/>
    </source>
</evidence>
<protein>
    <submittedName>
        <fullName evidence="1">Uncharacterized protein</fullName>
    </submittedName>
</protein>
<reference evidence="1" key="1">
    <citation type="journal article" date="2019" name="bioRxiv">
        <title>The Genome of the Zebra Mussel, Dreissena polymorpha: A Resource for Invasive Species Research.</title>
        <authorList>
            <person name="McCartney M.A."/>
            <person name="Auch B."/>
            <person name="Kono T."/>
            <person name="Mallez S."/>
            <person name="Zhang Y."/>
            <person name="Obille A."/>
            <person name="Becker A."/>
            <person name="Abrahante J.E."/>
            <person name="Garbe J."/>
            <person name="Badalamenti J.P."/>
            <person name="Herman A."/>
            <person name="Mangelson H."/>
            <person name="Liachko I."/>
            <person name="Sullivan S."/>
            <person name="Sone E.D."/>
            <person name="Koren S."/>
            <person name="Silverstein K.A.T."/>
            <person name="Beckman K.B."/>
            <person name="Gohl D.M."/>
        </authorList>
    </citation>
    <scope>NUCLEOTIDE SEQUENCE</scope>
    <source>
        <strain evidence="1">Duluth1</strain>
        <tissue evidence="1">Whole animal</tissue>
    </source>
</reference>
<gene>
    <name evidence="1" type="ORF">DPMN_045661</name>
</gene>
<reference evidence="1" key="2">
    <citation type="submission" date="2020-11" db="EMBL/GenBank/DDBJ databases">
        <authorList>
            <person name="McCartney M.A."/>
            <person name="Auch B."/>
            <person name="Kono T."/>
            <person name="Mallez S."/>
            <person name="Becker A."/>
            <person name="Gohl D.M."/>
            <person name="Silverstein K.A.T."/>
            <person name="Koren S."/>
            <person name="Bechman K.B."/>
            <person name="Herman A."/>
            <person name="Abrahante J.E."/>
            <person name="Garbe J."/>
        </authorList>
    </citation>
    <scope>NUCLEOTIDE SEQUENCE</scope>
    <source>
        <strain evidence="1">Duluth1</strain>
        <tissue evidence="1">Whole animal</tissue>
    </source>
</reference>